<accession>A0A2P5HEP8</accession>
<feature type="compositionally biased region" description="Polar residues" evidence="1">
    <location>
        <begin position="190"/>
        <end position="201"/>
    </location>
</feature>
<dbReference type="AlphaFoldDB" id="A0A2P5HEP8"/>
<organism evidence="2 3">
    <name type="scientific">Diaporthe helianthi</name>
    <dbReference type="NCBI Taxonomy" id="158607"/>
    <lineage>
        <taxon>Eukaryota</taxon>
        <taxon>Fungi</taxon>
        <taxon>Dikarya</taxon>
        <taxon>Ascomycota</taxon>
        <taxon>Pezizomycotina</taxon>
        <taxon>Sordariomycetes</taxon>
        <taxon>Sordariomycetidae</taxon>
        <taxon>Diaporthales</taxon>
        <taxon>Diaporthaceae</taxon>
        <taxon>Diaporthe</taxon>
    </lineage>
</organism>
<reference evidence="2" key="1">
    <citation type="submission" date="2017-09" db="EMBL/GenBank/DDBJ databases">
        <title>Polyketide synthases of a Diaporthe helianthi virulent isolate.</title>
        <authorList>
            <person name="Baroncelli R."/>
        </authorList>
    </citation>
    <scope>NUCLEOTIDE SEQUENCE [LARGE SCALE GENOMIC DNA]</scope>
    <source>
        <strain evidence="2">7/96</strain>
    </source>
</reference>
<name>A0A2P5HEP8_DIAHE</name>
<proteinExistence type="predicted"/>
<feature type="compositionally biased region" description="Polar residues" evidence="1">
    <location>
        <begin position="138"/>
        <end position="152"/>
    </location>
</feature>
<evidence type="ECO:0000313" key="2">
    <source>
        <dbReference type="EMBL" id="POS68725.1"/>
    </source>
</evidence>
<dbReference type="EMBL" id="MAVT02003324">
    <property type="protein sequence ID" value="POS68725.1"/>
    <property type="molecule type" value="Genomic_DNA"/>
</dbReference>
<sequence>MLQSAVSGKGAVHMFREGGELVKYTPDVPDKQHGGDGAAQDRYSTGVSRRRGAPPTPLDLQQTNNAAGGVYDPEQPSPLYEPKGTLNLEEATGLSAQGRTLKQDIDDFLKTPPFPDCTTGAQDTSTNQETDSPMPPTATDNSGGVDSASTLTALAVDEAQAGAGHSSMGPSTSLSPMGTGDDQGDETSGDQRTYQHPQSTD</sequence>
<comment type="caution">
    <text evidence="2">The sequence shown here is derived from an EMBL/GenBank/DDBJ whole genome shotgun (WGS) entry which is preliminary data.</text>
</comment>
<feature type="compositionally biased region" description="Polar residues" evidence="1">
    <location>
        <begin position="119"/>
        <end position="131"/>
    </location>
</feature>
<keyword evidence="3" id="KW-1185">Reference proteome</keyword>
<gene>
    <name evidence="2" type="ORF">DHEL01_v212880</name>
</gene>
<evidence type="ECO:0000313" key="3">
    <source>
        <dbReference type="Proteomes" id="UP000094444"/>
    </source>
</evidence>
<feature type="region of interest" description="Disordered" evidence="1">
    <location>
        <begin position="24"/>
        <end position="201"/>
    </location>
</feature>
<evidence type="ECO:0000256" key="1">
    <source>
        <dbReference type="SAM" id="MobiDB-lite"/>
    </source>
</evidence>
<dbReference type="Proteomes" id="UP000094444">
    <property type="component" value="Unassembled WGS sequence"/>
</dbReference>
<protein>
    <submittedName>
        <fullName evidence="2">Uncharacterized protein</fullName>
    </submittedName>
</protein>
<dbReference type="InParanoid" id="A0A2P5HEP8"/>